<dbReference type="SUPFAM" id="SSF47769">
    <property type="entry name" value="SAM/Pointed domain"/>
    <property type="match status" value="1"/>
</dbReference>
<dbReference type="InterPro" id="IPR013761">
    <property type="entry name" value="SAM/pointed_sf"/>
</dbReference>
<dbReference type="Proteomes" id="UP000001357">
    <property type="component" value="Unassembled WGS sequence"/>
</dbReference>
<dbReference type="GO" id="GO:0003729">
    <property type="term" value="F:mRNA binding"/>
    <property type="evidence" value="ECO:0000318"/>
    <property type="project" value="GO_Central"/>
</dbReference>
<dbReference type="GeneID" id="5888625"/>
<evidence type="ECO:0000313" key="6">
    <source>
        <dbReference type="Proteomes" id="UP000001357"/>
    </source>
</evidence>
<evidence type="ECO:0000256" key="1">
    <source>
        <dbReference type="ARBA" id="ARBA00004496"/>
    </source>
</evidence>
<organism evidence="5 6">
    <name type="scientific">Monosiga brevicollis</name>
    <name type="common">Choanoflagellate</name>
    <dbReference type="NCBI Taxonomy" id="81824"/>
    <lineage>
        <taxon>Eukaryota</taxon>
        <taxon>Choanoflagellata</taxon>
        <taxon>Craspedida</taxon>
        <taxon>Salpingoecidae</taxon>
        <taxon>Monosiga</taxon>
    </lineage>
</organism>
<dbReference type="PANTHER" id="PTHR12515:SF5">
    <property type="entry name" value="PROTEIN SMAUG"/>
    <property type="match status" value="1"/>
</dbReference>
<dbReference type="PANTHER" id="PTHR12515">
    <property type="entry name" value="STERILE ALPHA MOTIF DOMAIN CONTAINING PROTEIN 4-RELATED"/>
    <property type="match status" value="1"/>
</dbReference>
<dbReference type="InterPro" id="IPR058599">
    <property type="entry name" value="PHAT_Smg/ZCCHC2-like"/>
</dbReference>
<evidence type="ECO:0000256" key="3">
    <source>
        <dbReference type="SAM" id="MobiDB-lite"/>
    </source>
</evidence>
<feature type="region of interest" description="Disordered" evidence="3">
    <location>
        <begin position="145"/>
        <end position="267"/>
    </location>
</feature>
<dbReference type="RefSeq" id="XP_001743199.1">
    <property type="nucleotide sequence ID" value="XM_001743147.1"/>
</dbReference>
<dbReference type="InParanoid" id="A9URF5"/>
<dbReference type="AlphaFoldDB" id="A9URF5"/>
<evidence type="ECO:0000259" key="4">
    <source>
        <dbReference type="Pfam" id="PF26034"/>
    </source>
</evidence>
<dbReference type="KEGG" id="mbr:MONBRDRAFT_6054"/>
<feature type="compositionally biased region" description="Polar residues" evidence="3">
    <location>
        <begin position="257"/>
        <end position="267"/>
    </location>
</feature>
<keyword evidence="6" id="KW-1185">Reference proteome</keyword>
<dbReference type="GO" id="GO:0000932">
    <property type="term" value="C:P-body"/>
    <property type="evidence" value="ECO:0000318"/>
    <property type="project" value="GO_Central"/>
</dbReference>
<proteinExistence type="predicted"/>
<dbReference type="GO" id="GO:0000289">
    <property type="term" value="P:nuclear-transcribed mRNA poly(A) tail shortening"/>
    <property type="evidence" value="ECO:0000318"/>
    <property type="project" value="GO_Central"/>
</dbReference>
<name>A9URF5_MONBE</name>
<evidence type="ECO:0000313" key="5">
    <source>
        <dbReference type="EMBL" id="EDQ91913.1"/>
    </source>
</evidence>
<dbReference type="InterPro" id="IPR050897">
    <property type="entry name" value="SMAUG/VTS1_RNA-bind"/>
</dbReference>
<dbReference type="EMBL" id="CH991544">
    <property type="protein sequence ID" value="EDQ91913.1"/>
    <property type="molecule type" value="Genomic_DNA"/>
</dbReference>
<reference evidence="5 6" key="1">
    <citation type="journal article" date="2008" name="Nature">
        <title>The genome of the choanoflagellate Monosiga brevicollis and the origin of metazoans.</title>
        <authorList>
            <consortium name="JGI Sequencing"/>
            <person name="King N."/>
            <person name="Westbrook M.J."/>
            <person name="Young S.L."/>
            <person name="Kuo A."/>
            <person name="Abedin M."/>
            <person name="Chapman J."/>
            <person name="Fairclough S."/>
            <person name="Hellsten U."/>
            <person name="Isogai Y."/>
            <person name="Letunic I."/>
            <person name="Marr M."/>
            <person name="Pincus D."/>
            <person name="Putnam N."/>
            <person name="Rokas A."/>
            <person name="Wright K.J."/>
            <person name="Zuzow R."/>
            <person name="Dirks W."/>
            <person name="Good M."/>
            <person name="Goodstein D."/>
            <person name="Lemons D."/>
            <person name="Li W."/>
            <person name="Lyons J.B."/>
            <person name="Morris A."/>
            <person name="Nichols S."/>
            <person name="Richter D.J."/>
            <person name="Salamov A."/>
            <person name="Bork P."/>
            <person name="Lim W.A."/>
            <person name="Manning G."/>
            <person name="Miller W.T."/>
            <person name="McGinnis W."/>
            <person name="Shapiro H."/>
            <person name="Tjian R."/>
            <person name="Grigoriev I.V."/>
            <person name="Rokhsar D."/>
        </authorList>
    </citation>
    <scope>NUCLEOTIDE SEQUENCE [LARGE SCALE GENOMIC DNA]</scope>
    <source>
        <strain evidence="6">MX1 / ATCC 50154</strain>
    </source>
</reference>
<dbReference type="Gene3D" id="1.10.150.50">
    <property type="entry name" value="Transcription Factor, Ets-1"/>
    <property type="match status" value="1"/>
</dbReference>
<evidence type="ECO:0000256" key="2">
    <source>
        <dbReference type="ARBA" id="ARBA00022490"/>
    </source>
</evidence>
<sequence>MDGQDNLLAMPEEWPMHVCNDRIEKRAEELSDPVREANDVDRLRELSVSHSGIEATTARLLQQLYCLRRNNAPAAREYIRLVAAAVSHATVVGYDVHGSNGHFETCLGLVRTCIQHPAYDSTARANFRLLLQKLLHLQQQAELKAQLQQQSSQNAGSTHAISPSPTSPPPDRPSSTTSTSSLAALDTGRAPGLPAGSRLAAWTSDDTIAHPHGSPDPALDQDLAHNSADKRRKARPTLTPRRLAPDRPPGLPDTKASHPSTDDQQALPLSNSLAHGEVLVSDMATSSADHLLGDATRAAFENAVSSGDTPADRTPPSEGNQSHIRAWLKKLRLHKYQSIFASLSQEAIFALTDEELENRGWTFPAVEKAAHANDKNRTSYAEQSSCTVACR</sequence>
<accession>A9URF5</accession>
<comment type="subcellular location">
    <subcellularLocation>
        <location evidence="1">Cytoplasm</location>
    </subcellularLocation>
</comment>
<dbReference type="Pfam" id="PF26034">
    <property type="entry name" value="PHAT_SMAUG"/>
    <property type="match status" value="1"/>
</dbReference>
<protein>
    <recommendedName>
        <fullName evidence="4">SMAUG/ZCCHC2-like PHAT domain-containing protein</fullName>
    </recommendedName>
</protein>
<feature type="domain" description="SMAUG/ZCCHC2-like PHAT" evidence="4">
    <location>
        <begin position="35"/>
        <end position="136"/>
    </location>
</feature>
<gene>
    <name evidence="5" type="ORF">MONBRDRAFT_6054</name>
</gene>
<keyword evidence="2" id="KW-0963">Cytoplasm</keyword>